<evidence type="ECO:0000313" key="2">
    <source>
        <dbReference type="Proteomes" id="UP000004394"/>
    </source>
</evidence>
<reference evidence="1" key="1">
    <citation type="submission" date="2010-07" db="EMBL/GenBank/DDBJ databases">
        <authorList>
            <person name="Muzny D."/>
            <person name="Qin X."/>
            <person name="Deng J."/>
            <person name="Jiang H."/>
            <person name="Liu Y."/>
            <person name="Qu J."/>
            <person name="Song X.-Z."/>
            <person name="Zhang L."/>
            <person name="Thornton R."/>
            <person name="Coyle M."/>
            <person name="Francisco L."/>
            <person name="Jackson L."/>
            <person name="Javaid M."/>
            <person name="Korchina V."/>
            <person name="Kovar C."/>
            <person name="Mata R."/>
            <person name="Mathew T."/>
            <person name="Ngo R."/>
            <person name="Nguyen L."/>
            <person name="Nguyen N."/>
            <person name="Okwuonu G."/>
            <person name="Ongeri F."/>
            <person name="Pham C."/>
            <person name="Simmons D."/>
            <person name="Wilczek-Boney K."/>
            <person name="Hale W."/>
            <person name="Jakkamsetti A."/>
            <person name="Pham P."/>
            <person name="Ruth R."/>
            <person name="San Lucas F."/>
            <person name="Warren J."/>
            <person name="Zhang J."/>
            <person name="Zhao Z."/>
            <person name="Zhou C."/>
            <person name="Zhu D."/>
            <person name="Lee S."/>
            <person name="Bess C."/>
            <person name="Blankenburg K."/>
            <person name="Forbes L."/>
            <person name="Fu Q."/>
            <person name="Gubbala S."/>
            <person name="Hirani K."/>
            <person name="Jayaseelan J.C."/>
            <person name="Lara F."/>
            <person name="Munidasa M."/>
            <person name="Palculict T."/>
            <person name="Patil S."/>
            <person name="Pu L.-L."/>
            <person name="Saada N."/>
            <person name="Tang L."/>
            <person name="Weissenberger G."/>
            <person name="Zhu Y."/>
            <person name="Hemphill L."/>
            <person name="Shang Y."/>
            <person name="Youmans B."/>
            <person name="Ayvaz T."/>
            <person name="Ross M."/>
            <person name="Santibanez J."/>
            <person name="Aqrawi P."/>
            <person name="Gross S."/>
            <person name="Joshi V."/>
            <person name="Fowler G."/>
            <person name="Nazareth L."/>
            <person name="Reid J."/>
            <person name="Worley K."/>
            <person name="Petrosino J."/>
            <person name="Highlander S."/>
            <person name="Gibbs R."/>
        </authorList>
    </citation>
    <scope>NUCLEOTIDE SEQUENCE [LARGE SCALE GENOMIC DNA]</scope>
    <source>
        <strain evidence="1">DSM 16973</strain>
    </source>
</reference>
<dbReference type="EMBL" id="AEEI01000052">
    <property type="protein sequence ID" value="EFM01284.1"/>
    <property type="molecule type" value="Genomic_DNA"/>
</dbReference>
<dbReference type="BioCyc" id="PMAR862515-HMP:GMOO-1874-MONOMER"/>
<accession>E0NUJ3</accession>
<dbReference type="AlphaFoldDB" id="E0NUJ3"/>
<evidence type="ECO:0000313" key="1">
    <source>
        <dbReference type="EMBL" id="EFM01284.1"/>
    </source>
</evidence>
<gene>
    <name evidence="1" type="ORF">HMPREF0658_1848</name>
</gene>
<dbReference type="HOGENOM" id="CLU_3171636_0_0_10"/>
<sequence>MKAHLLSAERRLRLLRNISGKTVNDEAERSASHPFAKRKARNACEIF</sequence>
<comment type="caution">
    <text evidence="1">The sequence shown here is derived from an EMBL/GenBank/DDBJ whole genome shotgun (WGS) entry which is preliminary data.</text>
</comment>
<organism evidence="1 2">
    <name type="scientific">Hoylesella marshii DSM 16973 = JCM 13450</name>
    <dbReference type="NCBI Taxonomy" id="862515"/>
    <lineage>
        <taxon>Bacteria</taxon>
        <taxon>Pseudomonadati</taxon>
        <taxon>Bacteroidota</taxon>
        <taxon>Bacteroidia</taxon>
        <taxon>Bacteroidales</taxon>
        <taxon>Prevotellaceae</taxon>
        <taxon>Hoylesella</taxon>
    </lineage>
</organism>
<protein>
    <submittedName>
        <fullName evidence="1">Uncharacterized protein</fullName>
    </submittedName>
</protein>
<dbReference type="Proteomes" id="UP000004394">
    <property type="component" value="Unassembled WGS sequence"/>
</dbReference>
<proteinExistence type="predicted"/>
<name>E0NUJ3_9BACT</name>
<keyword evidence="2" id="KW-1185">Reference proteome</keyword>